<dbReference type="SMART" id="SM00529">
    <property type="entry name" value="HTH_DTXR"/>
    <property type="match status" value="1"/>
</dbReference>
<dbReference type="InterPro" id="IPR001367">
    <property type="entry name" value="Fe_dep_repressor"/>
</dbReference>
<dbReference type="RefSeq" id="WP_132524730.1">
    <property type="nucleotide sequence ID" value="NZ_SMFV01000001.1"/>
</dbReference>
<dbReference type="Pfam" id="PF01325">
    <property type="entry name" value="Fe_dep_repress"/>
    <property type="match status" value="1"/>
</dbReference>
<keyword evidence="3" id="KW-0805">Transcription regulation</keyword>
<dbReference type="GO" id="GO:0046983">
    <property type="term" value="F:protein dimerization activity"/>
    <property type="evidence" value="ECO:0007669"/>
    <property type="project" value="InterPro"/>
</dbReference>
<dbReference type="Pfam" id="PF02742">
    <property type="entry name" value="Fe_dep_repr_C"/>
    <property type="match status" value="1"/>
</dbReference>
<dbReference type="Gene3D" id="1.10.10.10">
    <property type="entry name" value="Winged helix-like DNA-binding domain superfamily/Winged helix DNA-binding domain"/>
    <property type="match status" value="1"/>
</dbReference>
<keyword evidence="4" id="KW-0238">DNA-binding</keyword>
<comment type="caution">
    <text evidence="8">The sequence shown here is derived from an EMBL/GenBank/DDBJ whole genome shotgun (WGS) entry which is preliminary data.</text>
</comment>
<evidence type="ECO:0000256" key="5">
    <source>
        <dbReference type="ARBA" id="ARBA00023163"/>
    </source>
</evidence>
<keyword evidence="9" id="KW-1185">Reference proteome</keyword>
<evidence type="ECO:0000256" key="2">
    <source>
        <dbReference type="ARBA" id="ARBA00022386"/>
    </source>
</evidence>
<dbReference type="GO" id="GO:0003700">
    <property type="term" value="F:DNA-binding transcription factor activity"/>
    <property type="evidence" value="ECO:0007669"/>
    <property type="project" value="InterPro"/>
</dbReference>
<dbReference type="Proteomes" id="UP000295777">
    <property type="component" value="Unassembled WGS sequence"/>
</dbReference>
<dbReference type="InterPro" id="IPR022687">
    <property type="entry name" value="HTH_DTXR"/>
</dbReference>
<evidence type="ECO:0000313" key="8">
    <source>
        <dbReference type="EMBL" id="TCK06307.1"/>
    </source>
</evidence>
<dbReference type="OrthoDB" id="9791355at2"/>
<protein>
    <recommendedName>
        <fullName evidence="2">Transcriptional regulator MntR</fullName>
    </recommendedName>
</protein>
<dbReference type="InterPro" id="IPR050536">
    <property type="entry name" value="DtxR_MntR_Metal-Reg"/>
</dbReference>
<evidence type="ECO:0000256" key="6">
    <source>
        <dbReference type="ARBA" id="ARBA00025185"/>
    </source>
</evidence>
<comment type="function">
    <text evidence="6">In the presence of manganese, represses expression of mntH and mntS. Up-regulates expression of mntP.</text>
</comment>
<dbReference type="SUPFAM" id="SSF47979">
    <property type="entry name" value="Iron-dependent repressor protein, dimerization domain"/>
    <property type="match status" value="1"/>
</dbReference>
<reference evidence="8 9" key="1">
    <citation type="submission" date="2019-03" db="EMBL/GenBank/DDBJ databases">
        <title>Genomic Encyclopedia of Archaeal and Bacterial Type Strains, Phase II (KMG-II): from individual species to whole genera.</title>
        <authorList>
            <person name="Goeker M."/>
        </authorList>
    </citation>
    <scope>NUCLEOTIDE SEQUENCE [LARGE SCALE GENOMIC DNA]</scope>
    <source>
        <strain evidence="8 9">DSM 24425</strain>
    </source>
</reference>
<dbReference type="GO" id="GO:0046914">
    <property type="term" value="F:transition metal ion binding"/>
    <property type="evidence" value="ECO:0007669"/>
    <property type="project" value="InterPro"/>
</dbReference>
<evidence type="ECO:0000259" key="7">
    <source>
        <dbReference type="PROSITE" id="PS50944"/>
    </source>
</evidence>
<dbReference type="SUPFAM" id="SSF46785">
    <property type="entry name" value="Winged helix' DNA-binding domain"/>
    <property type="match status" value="1"/>
</dbReference>
<dbReference type="PROSITE" id="PS50944">
    <property type="entry name" value="HTH_DTXR"/>
    <property type="match status" value="1"/>
</dbReference>
<accession>A0A4R1GDC2</accession>
<dbReference type="InterPro" id="IPR036421">
    <property type="entry name" value="Fe_dep_repressor_sf"/>
</dbReference>
<evidence type="ECO:0000256" key="4">
    <source>
        <dbReference type="ARBA" id="ARBA00023125"/>
    </source>
</evidence>
<dbReference type="InterPro" id="IPR036388">
    <property type="entry name" value="WH-like_DNA-bd_sf"/>
</dbReference>
<dbReference type="Gene3D" id="1.10.60.10">
    <property type="entry name" value="Iron dependent repressor, metal binding and dimerisation domain"/>
    <property type="match status" value="1"/>
</dbReference>
<dbReference type="AlphaFoldDB" id="A0A4R1GDC2"/>
<name>A0A4R1GDC2_9BACT</name>
<dbReference type="InterPro" id="IPR036390">
    <property type="entry name" value="WH_DNA-bd_sf"/>
</dbReference>
<keyword evidence="5" id="KW-0804">Transcription</keyword>
<organism evidence="8 9">
    <name type="scientific">Phorcysia thermohydrogeniphila</name>
    <dbReference type="NCBI Taxonomy" id="936138"/>
    <lineage>
        <taxon>Bacteria</taxon>
        <taxon>Pseudomonadati</taxon>
        <taxon>Aquificota</taxon>
        <taxon>Aquificia</taxon>
        <taxon>Desulfurobacteriales</taxon>
        <taxon>Desulfurobacteriaceae</taxon>
        <taxon>Phorcysia</taxon>
    </lineage>
</organism>
<sequence length="136" mass="16233">MEKLAPRLEDYLETIYLLEKKNGVARVKEIALERNVRMSAVTEVLKKLSERGFIHYEPYGYVKTTEKGKTYAENLYRKHKAIIDFMRTVLQLPEEVAEKEGCLMEHHLSPETVERIKKLTKFFREKKLQEEFKRKL</sequence>
<dbReference type="InterPro" id="IPR022689">
    <property type="entry name" value="Iron_dep_repressor"/>
</dbReference>
<dbReference type="PANTHER" id="PTHR33238:SF7">
    <property type="entry name" value="IRON-DEPENDENT TRANSCRIPTIONAL REGULATOR"/>
    <property type="match status" value="1"/>
</dbReference>
<dbReference type="PANTHER" id="PTHR33238">
    <property type="entry name" value="IRON (METAL) DEPENDENT REPRESSOR, DTXR FAMILY"/>
    <property type="match status" value="1"/>
</dbReference>
<gene>
    <name evidence="8" type="ORF">CLV27_0108</name>
</gene>
<dbReference type="GO" id="GO:0003677">
    <property type="term" value="F:DNA binding"/>
    <property type="evidence" value="ECO:0007669"/>
    <property type="project" value="UniProtKB-KW"/>
</dbReference>
<proteinExistence type="inferred from homology"/>
<evidence type="ECO:0000313" key="9">
    <source>
        <dbReference type="Proteomes" id="UP000295777"/>
    </source>
</evidence>
<feature type="domain" description="HTH dtxR-type" evidence="7">
    <location>
        <begin position="4"/>
        <end position="65"/>
    </location>
</feature>
<evidence type="ECO:0000256" key="3">
    <source>
        <dbReference type="ARBA" id="ARBA00023015"/>
    </source>
</evidence>
<evidence type="ECO:0000256" key="1">
    <source>
        <dbReference type="ARBA" id="ARBA00007871"/>
    </source>
</evidence>
<dbReference type="EMBL" id="SMFV01000001">
    <property type="protein sequence ID" value="TCK06307.1"/>
    <property type="molecule type" value="Genomic_DNA"/>
</dbReference>
<comment type="similarity">
    <text evidence="1">Belongs to the DtxR/MntR family.</text>
</comment>